<dbReference type="Gene3D" id="1.10.10.10">
    <property type="entry name" value="Winged helix-like DNA-binding domain superfamily/Winged helix DNA-binding domain"/>
    <property type="match status" value="1"/>
</dbReference>
<dbReference type="InterPro" id="IPR036388">
    <property type="entry name" value="WH-like_DNA-bd_sf"/>
</dbReference>
<reference evidence="2" key="1">
    <citation type="submission" date="2016-10" db="EMBL/GenBank/DDBJ databases">
        <authorList>
            <person name="Benchimol M."/>
            <person name="Almeida L.G."/>
            <person name="Vasconcelos A.T."/>
            <person name="Perreira-Neves A."/>
            <person name="Rosa I.A."/>
            <person name="Tasca T."/>
            <person name="Bogo M.R."/>
            <person name="de Souza W."/>
        </authorList>
    </citation>
    <scope>NUCLEOTIDE SEQUENCE [LARGE SCALE GENOMIC DNA]</scope>
    <source>
        <strain evidence="2">K</strain>
    </source>
</reference>
<dbReference type="AlphaFoldDB" id="A0A1J4KF57"/>
<protein>
    <recommendedName>
        <fullName evidence="1">Initiator binding domain-containing protein</fullName>
    </recommendedName>
</protein>
<dbReference type="RefSeq" id="XP_068363215.1">
    <property type="nucleotide sequence ID" value="XM_068501601.1"/>
</dbReference>
<gene>
    <name evidence="2" type="ORF">TRFO_20815</name>
</gene>
<organism evidence="2 3">
    <name type="scientific">Tritrichomonas foetus</name>
    <dbReference type="NCBI Taxonomy" id="1144522"/>
    <lineage>
        <taxon>Eukaryota</taxon>
        <taxon>Metamonada</taxon>
        <taxon>Parabasalia</taxon>
        <taxon>Tritrichomonadida</taxon>
        <taxon>Tritrichomonadidae</taxon>
        <taxon>Tritrichomonas</taxon>
    </lineage>
</organism>
<evidence type="ECO:0000313" key="3">
    <source>
        <dbReference type="Proteomes" id="UP000179807"/>
    </source>
</evidence>
<keyword evidence="3" id="KW-1185">Reference proteome</keyword>
<dbReference type="EMBL" id="MLAK01000622">
    <property type="protein sequence ID" value="OHT10079.1"/>
    <property type="molecule type" value="Genomic_DNA"/>
</dbReference>
<dbReference type="OrthoDB" id="10474670at2759"/>
<feature type="domain" description="Initiator binding" evidence="1">
    <location>
        <begin position="89"/>
        <end position="179"/>
    </location>
</feature>
<dbReference type="InterPro" id="IPR018845">
    <property type="entry name" value="Initiator-bd"/>
</dbReference>
<sequence length="221" mass="25968">MDLFSDPFSSMLSFDISKENESIFDVIPFDKHFKDQVKTEEGTERKDNSQKADFLNIPTVERFESAIVDKALFLNPKKINFIPASYWSDKEITFGDVVSDFFQRKNNSHCRFIHKLYNAVKLTEYDSKFIPFVGIQWVNEYVLRINRAVFAKLLGIKAIEGSLFHQQGNFPSHGFVELEPADVRKMFPDFDFSIDRLLMHHDRIFVRGCNEEEVIFCKWKQ</sequence>
<dbReference type="Proteomes" id="UP000179807">
    <property type="component" value="Unassembled WGS sequence"/>
</dbReference>
<comment type="caution">
    <text evidence="2">The sequence shown here is derived from an EMBL/GenBank/DDBJ whole genome shotgun (WGS) entry which is preliminary data.</text>
</comment>
<dbReference type="VEuPathDB" id="TrichDB:TRFO_20815"/>
<evidence type="ECO:0000259" key="1">
    <source>
        <dbReference type="Pfam" id="PF10416"/>
    </source>
</evidence>
<accession>A0A1J4KF57</accession>
<dbReference type="Pfam" id="PF10416">
    <property type="entry name" value="IBD"/>
    <property type="match status" value="1"/>
</dbReference>
<dbReference type="GeneID" id="94836305"/>
<evidence type="ECO:0000313" key="2">
    <source>
        <dbReference type="EMBL" id="OHT10079.1"/>
    </source>
</evidence>
<proteinExistence type="predicted"/>
<name>A0A1J4KF57_9EUKA</name>